<dbReference type="SUPFAM" id="SSF55315">
    <property type="entry name" value="L30e-like"/>
    <property type="match status" value="1"/>
</dbReference>
<dbReference type="NCBIfam" id="NF006622">
    <property type="entry name" value="PRK09190.1"/>
    <property type="match status" value="1"/>
</dbReference>
<dbReference type="InterPro" id="IPR035931">
    <property type="entry name" value="YlxR-like_sf"/>
</dbReference>
<dbReference type="SUPFAM" id="SSF64376">
    <property type="entry name" value="YlxR-like"/>
    <property type="match status" value="1"/>
</dbReference>
<proteinExistence type="predicted"/>
<reference evidence="2" key="2">
    <citation type="submission" date="2020-09" db="EMBL/GenBank/DDBJ databases">
        <authorList>
            <person name="Sun Q."/>
            <person name="Kim S."/>
        </authorList>
    </citation>
    <scope>NUCLEOTIDE SEQUENCE</scope>
    <source>
        <strain evidence="2">KCTC 42249</strain>
    </source>
</reference>
<keyword evidence="3" id="KW-1185">Reference proteome</keyword>
<dbReference type="InterPro" id="IPR029064">
    <property type="entry name" value="Ribosomal_eL30-like_sf"/>
</dbReference>
<organism evidence="2 3">
    <name type="scientific">Tianweitania populi</name>
    <dbReference type="NCBI Taxonomy" id="1607949"/>
    <lineage>
        <taxon>Bacteria</taxon>
        <taxon>Pseudomonadati</taxon>
        <taxon>Pseudomonadota</taxon>
        <taxon>Alphaproteobacteria</taxon>
        <taxon>Hyphomicrobiales</taxon>
        <taxon>Phyllobacteriaceae</taxon>
        <taxon>Tianweitania</taxon>
    </lineage>
</organism>
<sequence>MLRFVAGPDMSVVPDLKRKLPGRGCWVTADRVHIDQAAKKNLFRRAFKADVTVAPDLGALVDSLMAKSALGSLGLARKAGRVALGAAKVDSAVRSGEALLVLHAHEASDDGVRKIAQARRATVHLGGPSIDAHKLFSEAEMGLALGGTNVIHAAVLAGDAGQAAAKRMVALERFRGGFPDSPLTGAVAEGGAAEDTE</sequence>
<comment type="caution">
    <text evidence="2">The sequence shown here is derived from an EMBL/GenBank/DDBJ whole genome shotgun (WGS) entry which is preliminary data.</text>
</comment>
<evidence type="ECO:0000313" key="2">
    <source>
        <dbReference type="EMBL" id="GHD15492.1"/>
    </source>
</evidence>
<dbReference type="EMBL" id="BMZQ01000002">
    <property type="protein sequence ID" value="GHD15492.1"/>
    <property type="molecule type" value="Genomic_DNA"/>
</dbReference>
<evidence type="ECO:0000313" key="3">
    <source>
        <dbReference type="Proteomes" id="UP000630142"/>
    </source>
</evidence>
<dbReference type="PANTHER" id="PTHR34215">
    <property type="entry name" value="BLL0784 PROTEIN"/>
    <property type="match status" value="1"/>
</dbReference>
<dbReference type="InterPro" id="IPR037465">
    <property type="entry name" value="YlxR"/>
</dbReference>
<accession>A0A8J3DX59</accession>
<dbReference type="AlphaFoldDB" id="A0A8J3DX59"/>
<dbReference type="Gene3D" id="3.30.1230.10">
    <property type="entry name" value="YlxR-like"/>
    <property type="match status" value="1"/>
</dbReference>
<name>A0A8J3DX59_9HYPH</name>
<protein>
    <recommendedName>
        <fullName evidence="1">YlxR domain-containing protein</fullName>
    </recommendedName>
</protein>
<dbReference type="Proteomes" id="UP000630142">
    <property type="component" value="Unassembled WGS sequence"/>
</dbReference>
<dbReference type="Pfam" id="PF04296">
    <property type="entry name" value="YlxR"/>
    <property type="match status" value="1"/>
</dbReference>
<dbReference type="PANTHER" id="PTHR34215:SF1">
    <property type="entry name" value="YLXR DOMAIN-CONTAINING PROTEIN"/>
    <property type="match status" value="1"/>
</dbReference>
<gene>
    <name evidence="2" type="ORF">GCM10016234_22450</name>
</gene>
<dbReference type="InterPro" id="IPR007393">
    <property type="entry name" value="YlxR_dom"/>
</dbReference>
<dbReference type="Gene3D" id="3.30.1330.30">
    <property type="match status" value="1"/>
</dbReference>
<evidence type="ECO:0000259" key="1">
    <source>
        <dbReference type="Pfam" id="PF04296"/>
    </source>
</evidence>
<dbReference type="CDD" id="cd00279">
    <property type="entry name" value="YlxR"/>
    <property type="match status" value="1"/>
</dbReference>
<reference evidence="2" key="1">
    <citation type="journal article" date="2014" name="Int. J. Syst. Evol. Microbiol.">
        <title>Complete genome sequence of Corynebacterium casei LMG S-19264T (=DSM 44701T), isolated from a smear-ripened cheese.</title>
        <authorList>
            <consortium name="US DOE Joint Genome Institute (JGI-PGF)"/>
            <person name="Walter F."/>
            <person name="Albersmeier A."/>
            <person name="Kalinowski J."/>
            <person name="Ruckert C."/>
        </authorList>
    </citation>
    <scope>NUCLEOTIDE SEQUENCE</scope>
    <source>
        <strain evidence="2">KCTC 42249</strain>
    </source>
</reference>
<feature type="domain" description="YlxR" evidence="1">
    <location>
        <begin position="1"/>
        <end position="52"/>
    </location>
</feature>